<dbReference type="GO" id="GO:0003993">
    <property type="term" value="F:acid phosphatase activity"/>
    <property type="evidence" value="ECO:0007669"/>
    <property type="project" value="InterPro"/>
</dbReference>
<dbReference type="AlphaFoldDB" id="A0A9E2P110"/>
<dbReference type="CDD" id="cd00063">
    <property type="entry name" value="FN3"/>
    <property type="match status" value="1"/>
</dbReference>
<dbReference type="GO" id="GO:0046872">
    <property type="term" value="F:metal ion binding"/>
    <property type="evidence" value="ECO:0007669"/>
    <property type="project" value="InterPro"/>
</dbReference>
<evidence type="ECO:0000313" key="4">
    <source>
        <dbReference type="Proteomes" id="UP000823865"/>
    </source>
</evidence>
<feature type="domain" description="Purple acid phosphatase N-terminal" evidence="2">
    <location>
        <begin position="256"/>
        <end position="318"/>
    </location>
</feature>
<organism evidence="3 4">
    <name type="scientific">Candidatus Paraprevotella stercoravium</name>
    <dbReference type="NCBI Taxonomy" id="2838725"/>
    <lineage>
        <taxon>Bacteria</taxon>
        <taxon>Pseudomonadati</taxon>
        <taxon>Bacteroidota</taxon>
        <taxon>Bacteroidia</taxon>
        <taxon>Bacteroidales</taxon>
        <taxon>Prevotellaceae</taxon>
        <taxon>Paraprevotella</taxon>
    </lineage>
</organism>
<dbReference type="InterPro" id="IPR025112">
    <property type="entry name" value="PCMD"/>
</dbReference>
<proteinExistence type="predicted"/>
<dbReference type="InterPro" id="IPR003961">
    <property type="entry name" value="FN3_dom"/>
</dbReference>
<gene>
    <name evidence="3" type="ORF">H9789_05505</name>
</gene>
<dbReference type="Gene3D" id="2.60.120.890">
    <property type="entry name" value="BT2081, beta-jelly-roll domain"/>
    <property type="match status" value="1"/>
</dbReference>
<dbReference type="InterPro" id="IPR008963">
    <property type="entry name" value="Purple_acid_Pase-like_N"/>
</dbReference>
<evidence type="ECO:0000313" key="3">
    <source>
        <dbReference type="EMBL" id="MBU3853263.1"/>
    </source>
</evidence>
<dbReference type="Pfam" id="PF16656">
    <property type="entry name" value="Pur_ac_phosph_N"/>
    <property type="match status" value="1"/>
</dbReference>
<evidence type="ECO:0000259" key="2">
    <source>
        <dbReference type="Pfam" id="PF16656"/>
    </source>
</evidence>
<dbReference type="Pfam" id="PF13201">
    <property type="entry name" value="PCMD"/>
    <property type="match status" value="1"/>
</dbReference>
<feature type="domain" description="Putative carbohydrate metabolism" evidence="1">
    <location>
        <begin position="328"/>
        <end position="544"/>
    </location>
</feature>
<reference evidence="3" key="2">
    <citation type="submission" date="2021-04" db="EMBL/GenBank/DDBJ databases">
        <authorList>
            <person name="Gilroy R."/>
        </authorList>
    </citation>
    <scope>NUCLEOTIDE SEQUENCE</scope>
    <source>
        <strain evidence="3">G3-2149</strain>
    </source>
</reference>
<sequence>MIKKLLYTTLCLLAFHGCKIENDIPYPIVEGNITAFEVEGQRAESEGGNVQATISTQNRTVTLYVDDSVDLSELKITRLGISVEAELIPDSAACKDYKHFPREGFDSLDDLPLSMDTRMDFTQPVKFTLRTYQDYIWTVTVNQIIEREIVLENQIGNPIIDVNTRSVIIYVSPDQPLDAIKVTTFNLGGEHGKVVPNPGEYATFDFSTPQEFYVSNAWEEASYAWKVYVYHKESSGATSDVFARVTTADLNGTIQNGKTPIVEYKTESDNSWTSLPASAVTVRGTSFSALFSGLRAGTTYQYRVNIDGVAGTEQTFTTAPATPLENGSFEDWSEETAGIQILYKPWASGSNSFWSTGNQGSAPFIGSITTPTDDSVSGKAAHLQSRWAAIKLAAGNIFTGDFALDGTNGVLTLGREFASFPSALRFSYKYKTSKVNRVKEDRLEYMRNQNDSCHVYFALTSEKYIIRTAKGDSFNRHDPSVIAYGEFASNQNQTTYKEIEVPFEYYDKKKTPSYLIIVCSSSKYGDFFTGGDASEMFVDEMELVYE</sequence>
<dbReference type="Proteomes" id="UP000823865">
    <property type="component" value="Unassembled WGS sequence"/>
</dbReference>
<name>A0A9E2P110_9BACT</name>
<evidence type="ECO:0000259" key="1">
    <source>
        <dbReference type="Pfam" id="PF13201"/>
    </source>
</evidence>
<dbReference type="SUPFAM" id="SSF49363">
    <property type="entry name" value="Purple acid phosphatase, N-terminal domain"/>
    <property type="match status" value="1"/>
</dbReference>
<protein>
    <submittedName>
        <fullName evidence="3">PCMD domain-containing protein</fullName>
    </submittedName>
</protein>
<dbReference type="Gene3D" id="2.60.40.10">
    <property type="entry name" value="Immunoglobulins"/>
    <property type="match status" value="1"/>
</dbReference>
<dbReference type="InterPro" id="IPR013783">
    <property type="entry name" value="Ig-like_fold"/>
</dbReference>
<dbReference type="InterPro" id="IPR015914">
    <property type="entry name" value="PAPs_N"/>
</dbReference>
<dbReference type="Gene3D" id="2.60.40.2340">
    <property type="match status" value="1"/>
</dbReference>
<comment type="caution">
    <text evidence="3">The sequence shown here is derived from an EMBL/GenBank/DDBJ whole genome shotgun (WGS) entry which is preliminary data.</text>
</comment>
<dbReference type="EMBL" id="JAHLFU010000109">
    <property type="protein sequence ID" value="MBU3853263.1"/>
    <property type="molecule type" value="Genomic_DNA"/>
</dbReference>
<dbReference type="InterPro" id="IPR038653">
    <property type="entry name" value="Put_CMD_sf"/>
</dbReference>
<accession>A0A9E2P110</accession>
<reference evidence="3" key="1">
    <citation type="journal article" date="2021" name="PeerJ">
        <title>Extensive microbial diversity within the chicken gut microbiome revealed by metagenomics and culture.</title>
        <authorList>
            <person name="Gilroy R."/>
            <person name="Ravi A."/>
            <person name="Getino M."/>
            <person name="Pursley I."/>
            <person name="Horton D.L."/>
            <person name="Alikhan N.F."/>
            <person name="Baker D."/>
            <person name="Gharbi K."/>
            <person name="Hall N."/>
            <person name="Watson M."/>
            <person name="Adriaenssens E.M."/>
            <person name="Foster-Nyarko E."/>
            <person name="Jarju S."/>
            <person name="Secka A."/>
            <person name="Antonio M."/>
            <person name="Oren A."/>
            <person name="Chaudhuri R.R."/>
            <person name="La Ragione R."/>
            <person name="Hildebrand F."/>
            <person name="Pallen M.J."/>
        </authorList>
    </citation>
    <scope>NUCLEOTIDE SEQUENCE</scope>
    <source>
        <strain evidence="3">G3-2149</strain>
    </source>
</reference>